<dbReference type="AlphaFoldDB" id="A0A851GLE8"/>
<organism evidence="5 6">
    <name type="scientific">Oceaniferula marina</name>
    <dbReference type="NCBI Taxonomy" id="2748318"/>
    <lineage>
        <taxon>Bacteria</taxon>
        <taxon>Pseudomonadati</taxon>
        <taxon>Verrucomicrobiota</taxon>
        <taxon>Verrucomicrobiia</taxon>
        <taxon>Verrucomicrobiales</taxon>
        <taxon>Verrucomicrobiaceae</taxon>
        <taxon>Oceaniferula</taxon>
    </lineage>
</organism>
<feature type="domain" description="UvrD-like helicase C-terminal" evidence="4">
    <location>
        <begin position="515"/>
        <end position="557"/>
    </location>
</feature>
<evidence type="ECO:0000256" key="1">
    <source>
        <dbReference type="ARBA" id="ARBA00034923"/>
    </source>
</evidence>
<dbReference type="Pfam" id="PF08378">
    <property type="entry name" value="NERD"/>
    <property type="match status" value="1"/>
</dbReference>
<evidence type="ECO:0000259" key="2">
    <source>
        <dbReference type="Pfam" id="PF04851"/>
    </source>
</evidence>
<protein>
    <recommendedName>
        <fullName evidence="1">DNA 3'-5' helicase II</fullName>
    </recommendedName>
</protein>
<accession>A0A851GLE8</accession>
<dbReference type="InterPro" id="IPR000212">
    <property type="entry name" value="DNA_helicase_UvrD/REP"/>
</dbReference>
<reference evidence="5 6" key="1">
    <citation type="submission" date="2020-07" db="EMBL/GenBank/DDBJ databases">
        <title>Roseicoccus Jingziensis gen. nov., sp. nov., isolated from coastal seawater.</title>
        <authorList>
            <person name="Feng X."/>
        </authorList>
    </citation>
    <scope>NUCLEOTIDE SEQUENCE [LARGE SCALE GENOMIC DNA]</scope>
    <source>
        <strain evidence="5 6">N1E253</strain>
    </source>
</reference>
<name>A0A851GLE8_9BACT</name>
<proteinExistence type="predicted"/>
<dbReference type="EMBL" id="JACBAZ010000002">
    <property type="protein sequence ID" value="NWK54974.1"/>
    <property type="molecule type" value="Genomic_DNA"/>
</dbReference>
<feature type="domain" description="NERD" evidence="3">
    <location>
        <begin position="16"/>
        <end position="122"/>
    </location>
</feature>
<evidence type="ECO:0000259" key="4">
    <source>
        <dbReference type="Pfam" id="PF13538"/>
    </source>
</evidence>
<evidence type="ECO:0000313" key="6">
    <source>
        <dbReference type="Proteomes" id="UP000557872"/>
    </source>
</evidence>
<dbReference type="Proteomes" id="UP000557872">
    <property type="component" value="Unassembled WGS sequence"/>
</dbReference>
<dbReference type="InterPro" id="IPR011528">
    <property type="entry name" value="NERD"/>
</dbReference>
<dbReference type="GO" id="GO:0003677">
    <property type="term" value="F:DNA binding"/>
    <property type="evidence" value="ECO:0007669"/>
    <property type="project" value="InterPro"/>
</dbReference>
<feature type="domain" description="Helicase/UvrB N-terminal" evidence="2">
    <location>
        <begin position="219"/>
        <end position="348"/>
    </location>
</feature>
<dbReference type="GO" id="GO:0005524">
    <property type="term" value="F:ATP binding"/>
    <property type="evidence" value="ECO:0007669"/>
    <property type="project" value="InterPro"/>
</dbReference>
<dbReference type="Pfam" id="PF13538">
    <property type="entry name" value="UvrD_C_2"/>
    <property type="match status" value="1"/>
</dbReference>
<dbReference type="GO" id="GO:0016787">
    <property type="term" value="F:hydrolase activity"/>
    <property type="evidence" value="ECO:0007669"/>
    <property type="project" value="InterPro"/>
</dbReference>
<dbReference type="PANTHER" id="PTHR11070">
    <property type="entry name" value="UVRD / RECB / PCRA DNA HELICASE FAMILY MEMBER"/>
    <property type="match status" value="1"/>
</dbReference>
<sequence length="571" mass="64712">MALLVPSTCPSKAPPGEHRVMHLLKNDPDTDDWIVLHSLDLAKHTTQVSGEADFIVIVPDLGVLVLEVKSHNSVRYDEQGWHLGHDTPELRGPFKQASSALHSIRKYLIGIDSSYNKIVMWSAVSFPRLDFLIKSPEWHDWQVIDRRKLTSRPISKTIRQILEHGRDTLMENQVRAARTPEVHASSERCQSLLFALRPRFEIAVSPKSRRKEEDQQLLELTEEQYMALDQMAWNPRVVFSGAAGTGKTVLAMESARRITADNPNAKIGVFCFNKLLGDELSKSLVASSPRCTVCNIDAWLTNIAKPLLTPEDKKSTDYFEGRLASIASDRLLEDNQYEPFDYLILDEAQDLLRNHYLDVIDLALKGGLAGGNWLFFGDFLGQDIFTRGEVSVEEFIAQRSPSAARYQITTNCRNTLPISDYVVSFGALSPPYSRVLRGDDKSDPELHFWETREDQTEQVSRFIKECLSDGYSMKDIVILSPNKENTLGRDLELHPDWVNRVEPYHAGTNRISYCTIQSFKGLEAPIVIVADFERMPTDQQQSLLYVGLSRALHRLGIFLNSDLKPFVRSLI</sequence>
<evidence type="ECO:0000259" key="3">
    <source>
        <dbReference type="Pfam" id="PF08378"/>
    </source>
</evidence>
<dbReference type="GO" id="GO:0000725">
    <property type="term" value="P:recombinational repair"/>
    <property type="evidence" value="ECO:0007669"/>
    <property type="project" value="TreeGrafter"/>
</dbReference>
<evidence type="ECO:0000313" key="5">
    <source>
        <dbReference type="EMBL" id="NWK54974.1"/>
    </source>
</evidence>
<dbReference type="InterPro" id="IPR027417">
    <property type="entry name" value="P-loop_NTPase"/>
</dbReference>
<dbReference type="Pfam" id="PF04851">
    <property type="entry name" value="ResIII"/>
    <property type="match status" value="1"/>
</dbReference>
<keyword evidence="6" id="KW-1185">Reference proteome</keyword>
<comment type="caution">
    <text evidence="5">The sequence shown here is derived from an EMBL/GenBank/DDBJ whole genome shotgun (WGS) entry which is preliminary data.</text>
</comment>
<gene>
    <name evidence="5" type="ORF">HW115_05095</name>
</gene>
<dbReference type="PANTHER" id="PTHR11070:SF2">
    <property type="entry name" value="ATP-DEPENDENT DNA HELICASE SRS2"/>
    <property type="match status" value="1"/>
</dbReference>
<dbReference type="InterPro" id="IPR006935">
    <property type="entry name" value="Helicase/UvrB_N"/>
</dbReference>
<dbReference type="Gene3D" id="3.40.50.300">
    <property type="entry name" value="P-loop containing nucleotide triphosphate hydrolases"/>
    <property type="match status" value="2"/>
</dbReference>
<dbReference type="SUPFAM" id="SSF52540">
    <property type="entry name" value="P-loop containing nucleoside triphosphate hydrolases"/>
    <property type="match status" value="1"/>
</dbReference>
<dbReference type="InterPro" id="IPR027785">
    <property type="entry name" value="UvrD-like_helicase_C"/>
</dbReference>
<dbReference type="GO" id="GO:0043138">
    <property type="term" value="F:3'-5' DNA helicase activity"/>
    <property type="evidence" value="ECO:0007669"/>
    <property type="project" value="TreeGrafter"/>
</dbReference>
<dbReference type="RefSeq" id="WP_227021293.1">
    <property type="nucleotide sequence ID" value="NZ_JACBAZ010000002.1"/>
</dbReference>